<dbReference type="InterPro" id="IPR015943">
    <property type="entry name" value="WD40/YVTN_repeat-like_dom_sf"/>
</dbReference>
<keyword evidence="2" id="KW-0677">Repeat</keyword>
<sequence>MPRTDRPLGGEDSELVRFASDLRQLREKAGRPSYRELAKGAHYSATTLSDAAGGRRLPTLAVVQAFVRACGGNVSEWEERWRELAGQPADNDSPAPYPGLAALQAEDADRFFGRSALVEEIVSRLGQERFLAVTGASGVGKSSLLRAGVMARLGTERPVVVLSPGEHPVEQWTSRVAGRSEADLLVVVDQFEEVFTLCPDPGQRAEFIRLVTEPSGPRVLLGLRLDFLAHCADHAELREALYGRQVLVGAMTADELRQVVVGPAERAGCTVEGQLVAEVVAAAGGRAGVLPLVSHALRETWQRRSGRTLTLAGYREAGGIEEALARTAETLYTSLTPRRQRLTRALMLRLITFGDGAQDTRRRIRRDELDTADADTDAVLHRLAEARLVTLDASTVELTHEALITAWPRLHSWLASDRDDLRTHRAVTNAVQIWKAHGQDEGALLRGARLLSARELPERDTELSPEEQAFVQASIDLAAREKESLRRRELLLRRLSAGLVVSLVVVLAVSLVAVLQWREAVQAKQIAISRQLAIQAPTLANSRPDTAMLLAVQAWQTAPTAEARGALLSLSSRSEYRGEFTAHEAAVSEVALTPDGKTLLTASRDSTVGVWDLSAPGYPRSASLTDHRTWLRAVAVSPDGTMAATGGDDHTVVLRDLRTRVRSAVLNGHSGGVRDVAFSPDNSLLASADEDGEVVLWDVTRRSESARLSPDVGSIGTVTFSPDGSLLAVGGQKGTIEIWDVRGHRRVREFTGHSGEVREVLFDPRGRYLASAGDLTVKLWNVEDYADPLVLAGHTDEVRTLAFSPDGTVLASAGIDRDVLLWDVARGVRQARLAGHTNNVYTLAFSSNTQLVSSGESGSVIVWDIARASPTELEPNGTIDLAYSPDGRTLAQATGNRTILWDARQRLRRAELPGPSLVYAVAFSPDGELVATAHEDGAIVLWDLSDNTEVARLEGHELAVLDLAFSPDSKMLVSGGVDTLALVWDVDQKTRLTTLAAHDGPVNGVAFSPDGKRVATGGHDSAVVLWDVEGWSPQIRLTGHTGWVRTVSFSPDGKTIASSASDLTVRLWDATSGEPQQTLTGYLDSQFSGVAFSPDGSLLAFTGGESTISLWHLASRQTWARLSGHTSEVRALTFSPDSSTLVSAGSELEPAVRFWDTDAERAAGRICAGLGRDLSTEERDQFGPGQDRANVC</sequence>
<accession>A0A9X1NB78</accession>
<dbReference type="CDD" id="cd00093">
    <property type="entry name" value="HTH_XRE"/>
    <property type="match status" value="1"/>
</dbReference>
<dbReference type="PROSITE" id="PS50294">
    <property type="entry name" value="WD_REPEATS_REGION"/>
    <property type="match status" value="10"/>
</dbReference>
<feature type="repeat" description="WD" evidence="3">
    <location>
        <begin position="1037"/>
        <end position="1078"/>
    </location>
</feature>
<proteinExistence type="predicted"/>
<feature type="repeat" description="WD" evidence="3">
    <location>
        <begin position="1122"/>
        <end position="1147"/>
    </location>
</feature>
<dbReference type="Gene3D" id="1.10.260.40">
    <property type="entry name" value="lambda repressor-like DNA-binding domains"/>
    <property type="match status" value="1"/>
</dbReference>
<dbReference type="Proteomes" id="UP001138997">
    <property type="component" value="Unassembled WGS sequence"/>
</dbReference>
<dbReference type="InterPro" id="IPR020472">
    <property type="entry name" value="WD40_PAC1"/>
</dbReference>
<dbReference type="SMART" id="SM00530">
    <property type="entry name" value="HTH_XRE"/>
    <property type="match status" value="1"/>
</dbReference>
<protein>
    <recommendedName>
        <fullName evidence="4">HTH cro/C1-type domain-containing protein</fullName>
    </recommendedName>
</protein>
<dbReference type="SMART" id="SM00320">
    <property type="entry name" value="WD40"/>
    <property type="match status" value="13"/>
</dbReference>
<dbReference type="AlphaFoldDB" id="A0A9X1NB78"/>
<evidence type="ECO:0000256" key="1">
    <source>
        <dbReference type="ARBA" id="ARBA00022574"/>
    </source>
</evidence>
<feature type="repeat" description="WD" evidence="3">
    <location>
        <begin position="580"/>
        <end position="614"/>
    </location>
</feature>
<dbReference type="InterPro" id="IPR036322">
    <property type="entry name" value="WD40_repeat_dom_sf"/>
</dbReference>
<dbReference type="InterPro" id="IPR019775">
    <property type="entry name" value="WD40_repeat_CS"/>
</dbReference>
<dbReference type="InterPro" id="IPR001387">
    <property type="entry name" value="Cro/C1-type_HTH"/>
</dbReference>
<organism evidence="5 6">
    <name type="scientific">Kineosporia babensis</name>
    <dbReference type="NCBI Taxonomy" id="499548"/>
    <lineage>
        <taxon>Bacteria</taxon>
        <taxon>Bacillati</taxon>
        <taxon>Actinomycetota</taxon>
        <taxon>Actinomycetes</taxon>
        <taxon>Kineosporiales</taxon>
        <taxon>Kineosporiaceae</taxon>
        <taxon>Kineosporia</taxon>
    </lineage>
</organism>
<keyword evidence="1 3" id="KW-0853">WD repeat</keyword>
<feature type="repeat" description="WD" evidence="3">
    <location>
        <begin position="1090"/>
        <end position="1121"/>
    </location>
</feature>
<dbReference type="InterPro" id="IPR049052">
    <property type="entry name" value="nSTAND1"/>
</dbReference>
<dbReference type="PANTHER" id="PTHR19879">
    <property type="entry name" value="TRANSCRIPTION INITIATION FACTOR TFIID"/>
    <property type="match status" value="1"/>
</dbReference>
<evidence type="ECO:0000256" key="2">
    <source>
        <dbReference type="ARBA" id="ARBA00022737"/>
    </source>
</evidence>
<feature type="repeat" description="WD" evidence="3">
    <location>
        <begin position="666"/>
        <end position="707"/>
    </location>
</feature>
<feature type="repeat" description="WD" evidence="3">
    <location>
        <begin position="624"/>
        <end position="665"/>
    </location>
</feature>
<evidence type="ECO:0000313" key="5">
    <source>
        <dbReference type="EMBL" id="MCD5309843.1"/>
    </source>
</evidence>
<feature type="domain" description="HTH cro/C1-type" evidence="4">
    <location>
        <begin position="21"/>
        <end position="77"/>
    </location>
</feature>
<keyword evidence="6" id="KW-1185">Reference proteome</keyword>
<dbReference type="PANTHER" id="PTHR19879:SF9">
    <property type="entry name" value="TRANSCRIPTION INITIATION FACTOR TFIID SUBUNIT 5"/>
    <property type="match status" value="1"/>
</dbReference>
<feature type="repeat" description="WD" evidence="3">
    <location>
        <begin position="995"/>
        <end position="1029"/>
    </location>
</feature>
<gene>
    <name evidence="5" type="ORF">LR394_02975</name>
</gene>
<feature type="repeat" description="WD" evidence="3">
    <location>
        <begin position="750"/>
        <end position="783"/>
    </location>
</feature>
<feature type="repeat" description="WD" evidence="3">
    <location>
        <begin position="791"/>
        <end position="832"/>
    </location>
</feature>
<dbReference type="Pfam" id="PF20703">
    <property type="entry name" value="nSTAND1"/>
    <property type="match status" value="1"/>
</dbReference>
<feature type="repeat" description="WD" evidence="3">
    <location>
        <begin position="833"/>
        <end position="873"/>
    </location>
</feature>
<dbReference type="Pfam" id="PF00400">
    <property type="entry name" value="WD40"/>
    <property type="match status" value="13"/>
</dbReference>
<feature type="repeat" description="WD" evidence="3">
    <location>
        <begin position="953"/>
        <end position="994"/>
    </location>
</feature>
<evidence type="ECO:0000259" key="4">
    <source>
        <dbReference type="SMART" id="SM00530"/>
    </source>
</evidence>
<dbReference type="InterPro" id="IPR010982">
    <property type="entry name" value="Lambda_DNA-bd_dom_sf"/>
</dbReference>
<evidence type="ECO:0000313" key="6">
    <source>
        <dbReference type="Proteomes" id="UP001138997"/>
    </source>
</evidence>
<comment type="caution">
    <text evidence="5">The sequence shown here is derived from an EMBL/GenBank/DDBJ whole genome shotgun (WGS) entry which is preliminary data.</text>
</comment>
<dbReference type="Gene3D" id="2.130.10.10">
    <property type="entry name" value="YVTN repeat-like/Quinoprotein amine dehydrogenase"/>
    <property type="match status" value="5"/>
</dbReference>
<feature type="repeat" description="WD" evidence="3">
    <location>
        <begin position="918"/>
        <end position="952"/>
    </location>
</feature>
<dbReference type="PROSITE" id="PS00678">
    <property type="entry name" value="WD_REPEATS_1"/>
    <property type="match status" value="7"/>
</dbReference>
<dbReference type="EMBL" id="JAJOMB010000001">
    <property type="protein sequence ID" value="MCD5309843.1"/>
    <property type="molecule type" value="Genomic_DNA"/>
</dbReference>
<dbReference type="Gene3D" id="3.40.50.300">
    <property type="entry name" value="P-loop containing nucleotide triphosphate hydrolases"/>
    <property type="match status" value="1"/>
</dbReference>
<dbReference type="PRINTS" id="PR00320">
    <property type="entry name" value="GPROTEINBRPT"/>
</dbReference>
<reference evidence="5" key="1">
    <citation type="submission" date="2021-11" db="EMBL/GenBank/DDBJ databases">
        <title>Streptomyces corallinus and Kineosporia corallina sp. nov., two new coral-derived marine actinobacteria.</title>
        <authorList>
            <person name="Buangrab K."/>
            <person name="Sutthacheep M."/>
            <person name="Yeemin T."/>
            <person name="Harunari E."/>
            <person name="Igarashi Y."/>
            <person name="Sripreechasak P."/>
            <person name="Kanchanasin P."/>
            <person name="Tanasupawat S."/>
            <person name="Phongsopitanun W."/>
        </authorList>
    </citation>
    <scope>NUCLEOTIDE SEQUENCE</scope>
    <source>
        <strain evidence="5">JCM 31032</strain>
    </source>
</reference>
<dbReference type="GO" id="GO:0003677">
    <property type="term" value="F:DNA binding"/>
    <property type="evidence" value="ECO:0007669"/>
    <property type="project" value="InterPro"/>
</dbReference>
<evidence type="ECO:0000256" key="3">
    <source>
        <dbReference type="PROSITE-ProRule" id="PRU00221"/>
    </source>
</evidence>
<dbReference type="PROSITE" id="PS50082">
    <property type="entry name" value="WD_REPEATS_2"/>
    <property type="match status" value="13"/>
</dbReference>
<dbReference type="RefSeq" id="WP_231438760.1">
    <property type="nucleotide sequence ID" value="NZ_JAJOMB010000001.1"/>
</dbReference>
<dbReference type="SUPFAM" id="SSF50978">
    <property type="entry name" value="WD40 repeat-like"/>
    <property type="match status" value="2"/>
</dbReference>
<dbReference type="InterPro" id="IPR001680">
    <property type="entry name" value="WD40_rpt"/>
</dbReference>
<dbReference type="CDD" id="cd00200">
    <property type="entry name" value="WD40"/>
    <property type="match status" value="2"/>
</dbReference>
<dbReference type="InterPro" id="IPR027417">
    <property type="entry name" value="P-loop_NTPase"/>
</dbReference>
<feature type="repeat" description="WD" evidence="3">
    <location>
        <begin position="708"/>
        <end position="749"/>
    </location>
</feature>
<dbReference type="SUPFAM" id="SSF52540">
    <property type="entry name" value="P-loop containing nucleoside triphosphate hydrolases"/>
    <property type="match status" value="1"/>
</dbReference>
<name>A0A9X1NB78_9ACTN</name>